<reference evidence="2 3" key="1">
    <citation type="submission" date="2017-06" db="EMBL/GenBank/DDBJ databases">
        <title>Celeribacter sp. TSPH2 complete genome sequence.</title>
        <authorList>
            <person name="Woo J.-H."/>
            <person name="Kim H.-S."/>
        </authorList>
    </citation>
    <scope>NUCLEOTIDE SEQUENCE [LARGE SCALE GENOMIC DNA]</scope>
    <source>
        <strain evidence="2 3">TSPH2</strain>
    </source>
</reference>
<dbReference type="Proteomes" id="UP000217935">
    <property type="component" value="Chromosome"/>
</dbReference>
<protein>
    <submittedName>
        <fullName evidence="2">DUF4177 domain-containing protein</fullName>
    </submittedName>
</protein>
<dbReference type="RefSeq" id="WP_096804468.1">
    <property type="nucleotide sequence ID" value="NZ_CP022196.1"/>
</dbReference>
<accession>A0A291G7Y9</accession>
<dbReference type="KEGG" id="ceh:CEW89_00230"/>
<proteinExistence type="predicted"/>
<sequence length="151" mass="16728">MPRFEYLTVPAPRKGEKAKGVKTPEARIAQAMQSLLNEKGAEGWEYLRADLVPMEERAGITSKTVSYHTVLVFRRERDTTDVSRVFSAYPDTEETSDTADETRPARRSPVADRNAPPPAVPFPAKVEKGAGAQARKLSPEVAEEIAEDRES</sequence>
<dbReference type="STRING" id="1758178.GCA_001550095_00782"/>
<gene>
    <name evidence="2" type="ORF">CEW89_00230</name>
</gene>
<feature type="compositionally biased region" description="Acidic residues" evidence="1">
    <location>
        <begin position="141"/>
        <end position="151"/>
    </location>
</feature>
<organism evidence="2 3">
    <name type="scientific">Celeribacter ethanolicus</name>
    <dbReference type="NCBI Taxonomy" id="1758178"/>
    <lineage>
        <taxon>Bacteria</taxon>
        <taxon>Pseudomonadati</taxon>
        <taxon>Pseudomonadota</taxon>
        <taxon>Alphaproteobacteria</taxon>
        <taxon>Rhodobacterales</taxon>
        <taxon>Roseobacteraceae</taxon>
        <taxon>Celeribacter</taxon>
    </lineage>
</organism>
<feature type="region of interest" description="Disordered" evidence="1">
    <location>
        <begin position="86"/>
        <end position="151"/>
    </location>
</feature>
<dbReference type="AlphaFoldDB" id="A0A291G7Y9"/>
<evidence type="ECO:0000313" key="3">
    <source>
        <dbReference type="Proteomes" id="UP000217935"/>
    </source>
</evidence>
<dbReference type="OrthoDB" id="7658888at2"/>
<keyword evidence="3" id="KW-1185">Reference proteome</keyword>
<dbReference type="EMBL" id="CP022196">
    <property type="protein sequence ID" value="ATG46136.1"/>
    <property type="molecule type" value="Genomic_DNA"/>
</dbReference>
<evidence type="ECO:0000256" key="1">
    <source>
        <dbReference type="SAM" id="MobiDB-lite"/>
    </source>
</evidence>
<evidence type="ECO:0000313" key="2">
    <source>
        <dbReference type="EMBL" id="ATG46136.1"/>
    </source>
</evidence>
<name>A0A291G7Y9_9RHOB</name>